<evidence type="ECO:0000256" key="1">
    <source>
        <dbReference type="SAM" id="Phobius"/>
    </source>
</evidence>
<feature type="transmembrane region" description="Helical" evidence="1">
    <location>
        <begin position="303"/>
        <end position="330"/>
    </location>
</feature>
<feature type="transmembrane region" description="Helical" evidence="1">
    <location>
        <begin position="239"/>
        <end position="259"/>
    </location>
</feature>
<feature type="domain" description="DUF2157" evidence="2">
    <location>
        <begin position="11"/>
        <end position="146"/>
    </location>
</feature>
<reference evidence="4" key="1">
    <citation type="journal article" date="2019" name="Int. J. Syst. Evol. Microbiol.">
        <title>The Global Catalogue of Microorganisms (GCM) 10K type strain sequencing project: providing services to taxonomists for standard genome sequencing and annotation.</title>
        <authorList>
            <consortium name="The Broad Institute Genomics Platform"/>
            <consortium name="The Broad Institute Genome Sequencing Center for Infectious Disease"/>
            <person name="Wu L."/>
            <person name="Ma J."/>
        </authorList>
    </citation>
    <scope>NUCLEOTIDE SEQUENCE [LARGE SCALE GENOMIC DNA]</scope>
    <source>
        <strain evidence="4">CCUG 56754</strain>
    </source>
</reference>
<feature type="transmembrane region" description="Helical" evidence="1">
    <location>
        <begin position="145"/>
        <end position="161"/>
    </location>
</feature>
<dbReference type="InterPro" id="IPR018677">
    <property type="entry name" value="DUF2157"/>
</dbReference>
<accession>A0ABW3LKZ1</accession>
<keyword evidence="1" id="KW-0812">Transmembrane</keyword>
<proteinExistence type="predicted"/>
<feature type="transmembrane region" description="Helical" evidence="1">
    <location>
        <begin position="342"/>
        <end position="362"/>
    </location>
</feature>
<dbReference type="RefSeq" id="WP_390362526.1">
    <property type="nucleotide sequence ID" value="NZ_JBHTKJ010000029.1"/>
</dbReference>
<feature type="transmembrane region" description="Helical" evidence="1">
    <location>
        <begin position="94"/>
        <end position="114"/>
    </location>
</feature>
<feature type="transmembrane region" description="Helical" evidence="1">
    <location>
        <begin position="63"/>
        <end position="82"/>
    </location>
</feature>
<feature type="transmembrane region" description="Helical" evidence="1">
    <location>
        <begin position="167"/>
        <end position="185"/>
    </location>
</feature>
<feature type="transmembrane region" description="Helical" evidence="1">
    <location>
        <begin position="215"/>
        <end position="232"/>
    </location>
</feature>
<gene>
    <name evidence="3" type="ORF">ACFQ3N_11465</name>
</gene>
<dbReference type="Pfam" id="PF09925">
    <property type="entry name" value="DUF2157"/>
    <property type="match status" value="1"/>
</dbReference>
<comment type="caution">
    <text evidence="3">The sequence shown here is derived from an EMBL/GenBank/DDBJ whole genome shotgun (WGS) entry which is preliminary data.</text>
</comment>
<sequence length="402" mass="46434">MNKTKLKQEGEKWVNDGIITDDQLDKILQQYVRKDPNIIIILFAVLLTGLGFLTFIMSDWAQVAHFSRIIVFSVVTVGLYVVGDMLYRKRSSLLGVSFIVLGYVVFGAGMLLTIDIFNITLYQAWPFLAWSIIGLLLYYIYDHKLLFAAGMIVTIAGQIYSGSQFSSFDWLLLVVLILGYGHFTYHRAYPLFGYLFGISFSIQMVVLTIAESHQYYWLLVYFLAFYIAGDLLRKQTLSVALKYISLLSVFIFGMYQTFLLQETFFMDDLEYQWTFIVVWMILFGLAIWIKFVKKIRIEAVDFILFLPVAFLPLSYVLSLAVLFIFSLAWLFVGYNKGNQEKIMLGTIAFLFSTFTVYIQYAWDAMNKSLFFLIGGILLFVISFFIERQRRALMDERKGGSGE</sequence>
<keyword evidence="1" id="KW-1133">Transmembrane helix</keyword>
<evidence type="ECO:0000313" key="4">
    <source>
        <dbReference type="Proteomes" id="UP001597040"/>
    </source>
</evidence>
<name>A0ABW3LKZ1_9BACI</name>
<keyword evidence="4" id="KW-1185">Reference proteome</keyword>
<feature type="transmembrane region" description="Helical" evidence="1">
    <location>
        <begin position="271"/>
        <end position="291"/>
    </location>
</feature>
<feature type="transmembrane region" description="Helical" evidence="1">
    <location>
        <begin position="369"/>
        <end position="385"/>
    </location>
</feature>
<dbReference type="Proteomes" id="UP001597040">
    <property type="component" value="Unassembled WGS sequence"/>
</dbReference>
<organism evidence="3 4">
    <name type="scientific">Virgibacillus byunsanensis</name>
    <dbReference type="NCBI Taxonomy" id="570945"/>
    <lineage>
        <taxon>Bacteria</taxon>
        <taxon>Bacillati</taxon>
        <taxon>Bacillota</taxon>
        <taxon>Bacilli</taxon>
        <taxon>Bacillales</taxon>
        <taxon>Bacillaceae</taxon>
        <taxon>Virgibacillus</taxon>
    </lineage>
</organism>
<evidence type="ECO:0000313" key="3">
    <source>
        <dbReference type="EMBL" id="MFD1039002.1"/>
    </source>
</evidence>
<protein>
    <submittedName>
        <fullName evidence="3">DUF2157 domain-containing protein</fullName>
    </submittedName>
</protein>
<evidence type="ECO:0000259" key="2">
    <source>
        <dbReference type="Pfam" id="PF09925"/>
    </source>
</evidence>
<dbReference type="EMBL" id="JBHTKJ010000029">
    <property type="protein sequence ID" value="MFD1039002.1"/>
    <property type="molecule type" value="Genomic_DNA"/>
</dbReference>
<feature type="transmembrane region" description="Helical" evidence="1">
    <location>
        <begin position="120"/>
        <end position="138"/>
    </location>
</feature>
<keyword evidence="1" id="KW-0472">Membrane</keyword>
<feature type="transmembrane region" description="Helical" evidence="1">
    <location>
        <begin position="192"/>
        <end position="209"/>
    </location>
</feature>
<feature type="transmembrane region" description="Helical" evidence="1">
    <location>
        <begin position="38"/>
        <end position="57"/>
    </location>
</feature>